<proteinExistence type="inferred from homology"/>
<evidence type="ECO:0000256" key="8">
    <source>
        <dbReference type="SAM" id="Phobius"/>
    </source>
</evidence>
<feature type="transmembrane region" description="Helical" evidence="8">
    <location>
        <begin position="262"/>
        <end position="287"/>
    </location>
</feature>
<evidence type="ECO:0000256" key="6">
    <source>
        <dbReference type="ARBA" id="ARBA00022989"/>
    </source>
</evidence>
<feature type="transmembrane region" description="Helical" evidence="8">
    <location>
        <begin position="299"/>
        <end position="321"/>
    </location>
</feature>
<dbReference type="InterPro" id="IPR051449">
    <property type="entry name" value="ABC-2_transporter_component"/>
</dbReference>
<sequence>MNNIIWLMRNILKVLFKKKLNLLLTIGLPVMGVFLSFLLYGHSDQQTVRVGIVNHDHKSMTADTIKFIKGLNHVKVKEIKASEVNDKVSSRELDCVITFPANFSKSMRNGHPETLQIASIKGAAVTALVKSYLNNYIGNIASLGKVAKGDAAAFQKLYSNYQQSTFKVHAKALSDTSKNKDMTYQTIGFLVMFMLLAAINLSAMMTKEKERRTYFRILSAPIDGKTYVLANVMSNFIIMIAQILITLFFMKVVFHFQVNIPFWEFFVTLLVFGLVSIGLSLAIVAFAKNSGMANAMQSLIVFPTCLLAGCFFPVEIMPNALKKIADFMPQHWLLDTIDKLQHGEPMYGLYLNFLILFAFAVCFFLLAAFKIGRQNSVQNFV</sequence>
<comment type="subcellular location">
    <subcellularLocation>
        <location evidence="1">Cell membrane</location>
        <topology evidence="1">Multi-pass membrane protein</topology>
    </subcellularLocation>
</comment>
<dbReference type="PANTHER" id="PTHR30294:SF45">
    <property type="entry name" value="LINEARMYCIN RESISTANCE PERMEASE PROTEIN LNRN"/>
    <property type="match status" value="1"/>
</dbReference>
<reference evidence="11" key="1">
    <citation type="journal article" date="2019" name="Int. J. Syst. Evol. Microbiol.">
        <title>The Global Catalogue of Microorganisms (GCM) 10K type strain sequencing project: providing services to taxonomists for standard genome sequencing and annotation.</title>
        <authorList>
            <consortium name="The Broad Institute Genomics Platform"/>
            <consortium name="The Broad Institute Genome Sequencing Center for Infectious Disease"/>
            <person name="Wu L."/>
            <person name="Ma J."/>
        </authorList>
    </citation>
    <scope>NUCLEOTIDE SEQUENCE [LARGE SCALE GENOMIC DNA]</scope>
    <source>
        <strain evidence="11">CGMCC 1.16306</strain>
    </source>
</reference>
<evidence type="ECO:0000313" key="10">
    <source>
        <dbReference type="EMBL" id="MFC4620511.1"/>
    </source>
</evidence>
<feature type="domain" description="ABC transmembrane type-2" evidence="9">
    <location>
        <begin position="150"/>
        <end position="374"/>
    </location>
</feature>
<keyword evidence="5 8" id="KW-0812">Transmembrane</keyword>
<dbReference type="RefSeq" id="WP_376847624.1">
    <property type="nucleotide sequence ID" value="NZ_JBHSFW010000025.1"/>
</dbReference>
<accession>A0ABV9GTI2</accession>
<feature type="transmembrane region" description="Helical" evidence="8">
    <location>
        <begin position="349"/>
        <end position="369"/>
    </location>
</feature>
<dbReference type="InterPro" id="IPR013525">
    <property type="entry name" value="ABC2_TM"/>
</dbReference>
<feature type="transmembrane region" description="Helical" evidence="8">
    <location>
        <begin position="20"/>
        <end position="40"/>
    </location>
</feature>
<protein>
    <submittedName>
        <fullName evidence="10">ABC transporter permease</fullName>
    </submittedName>
</protein>
<feature type="transmembrane region" description="Helical" evidence="8">
    <location>
        <begin position="227"/>
        <end position="250"/>
    </location>
</feature>
<evidence type="ECO:0000256" key="4">
    <source>
        <dbReference type="ARBA" id="ARBA00022475"/>
    </source>
</evidence>
<keyword evidence="4" id="KW-1003">Cell membrane</keyword>
<evidence type="ECO:0000313" key="11">
    <source>
        <dbReference type="Proteomes" id="UP001596022"/>
    </source>
</evidence>
<organism evidence="10 11">
    <name type="scientific">Camelliibacillus cellulosilyticus</name>
    <dbReference type="NCBI Taxonomy" id="2174486"/>
    <lineage>
        <taxon>Bacteria</taxon>
        <taxon>Bacillati</taxon>
        <taxon>Bacillota</taxon>
        <taxon>Bacilli</taxon>
        <taxon>Bacillales</taxon>
        <taxon>Sporolactobacillaceae</taxon>
        <taxon>Camelliibacillus</taxon>
    </lineage>
</organism>
<dbReference type="Gene3D" id="3.40.1710.10">
    <property type="entry name" value="abc type-2 transporter like domain"/>
    <property type="match status" value="1"/>
</dbReference>
<dbReference type="Pfam" id="PF12698">
    <property type="entry name" value="ABC2_membrane_3"/>
    <property type="match status" value="1"/>
</dbReference>
<dbReference type="InterPro" id="IPR047817">
    <property type="entry name" value="ABC2_TM_bact-type"/>
</dbReference>
<evidence type="ECO:0000256" key="2">
    <source>
        <dbReference type="ARBA" id="ARBA00007783"/>
    </source>
</evidence>
<feature type="transmembrane region" description="Helical" evidence="8">
    <location>
        <begin position="187"/>
        <end position="206"/>
    </location>
</feature>
<evidence type="ECO:0000256" key="7">
    <source>
        <dbReference type="ARBA" id="ARBA00023136"/>
    </source>
</evidence>
<dbReference type="PANTHER" id="PTHR30294">
    <property type="entry name" value="MEMBRANE COMPONENT OF ABC TRANSPORTER YHHJ-RELATED"/>
    <property type="match status" value="1"/>
</dbReference>
<keyword evidence="6 8" id="KW-1133">Transmembrane helix</keyword>
<keyword evidence="3" id="KW-0813">Transport</keyword>
<dbReference type="PROSITE" id="PS51012">
    <property type="entry name" value="ABC_TM2"/>
    <property type="match status" value="1"/>
</dbReference>
<comment type="caution">
    <text evidence="10">The sequence shown here is derived from an EMBL/GenBank/DDBJ whole genome shotgun (WGS) entry which is preliminary data.</text>
</comment>
<name>A0ABV9GTI2_9BACL</name>
<gene>
    <name evidence="10" type="ORF">ACFO4N_17610</name>
</gene>
<evidence type="ECO:0000256" key="1">
    <source>
        <dbReference type="ARBA" id="ARBA00004651"/>
    </source>
</evidence>
<evidence type="ECO:0000256" key="5">
    <source>
        <dbReference type="ARBA" id="ARBA00022692"/>
    </source>
</evidence>
<keyword evidence="7 8" id="KW-0472">Membrane</keyword>
<comment type="similarity">
    <text evidence="2">Belongs to the ABC-2 integral membrane protein family.</text>
</comment>
<keyword evidence="11" id="KW-1185">Reference proteome</keyword>
<dbReference type="EMBL" id="JBHSFW010000025">
    <property type="protein sequence ID" value="MFC4620511.1"/>
    <property type="molecule type" value="Genomic_DNA"/>
</dbReference>
<evidence type="ECO:0000256" key="3">
    <source>
        <dbReference type="ARBA" id="ARBA00022448"/>
    </source>
</evidence>
<evidence type="ECO:0000259" key="9">
    <source>
        <dbReference type="PROSITE" id="PS51012"/>
    </source>
</evidence>
<dbReference type="Proteomes" id="UP001596022">
    <property type="component" value="Unassembled WGS sequence"/>
</dbReference>